<accession>A0ACA7P7M9</accession>
<reference evidence="1 2" key="1">
    <citation type="journal article" date="2014" name="Genome Announc.">
        <title>Complete Genome Sequence of Pseudomonas sp. Strain TKP, Isolated from a gamma-Hexachlorocyclohexane-Degrading Mixed Culture.</title>
        <authorList>
            <person name="Ohtsubo Y."/>
            <person name="Kishida K."/>
            <person name="Sato T."/>
            <person name="Tabata M."/>
            <person name="Kawasumi T."/>
            <person name="Ogura Y."/>
            <person name="Hayashi T."/>
            <person name="Tsuda M."/>
            <person name="Nagata Y."/>
        </authorList>
    </citation>
    <scope>NUCLEOTIDE SEQUENCE [LARGE SCALE GENOMIC DNA]</scope>
    <source>
        <strain evidence="1 2">TKP</strain>
    </source>
</reference>
<dbReference type="EMBL" id="CP006852">
    <property type="protein sequence ID" value="AHC36006.1"/>
    <property type="molecule type" value="Genomic_DNA"/>
</dbReference>
<sequence>MIPPRVIGSYFDATVRRNEVNSPAQQPPGPASGSIPRTEGVKKTVRLQSPLVTPELRDYVKAITSSFLTPAQNTSALIAAALKSQWKIEIDPDVARIATFNYHLGQPKPAGGKLLNSITLTEAALTNMRDKNPDDETAKVQKPWWRKVIDLVEENSPLAMAIQQRQHVADYAGAHEYIIPLFDPNAQHTYHANETLHHTPQAFRDLLRQTELSEPYKAHLDKFWPAHEDKYTQCSKFAFAAAAQIQHKEGSLSNYEASLAMRAAGFGVGSRLSDMTAADLKAPFRQDATLETGLLSIDGSPSTDLVYVTDKRPRMNGKGQKINHTLLYIPGNSSPIHRFDSVAQMKGWLADQAADPNKRVQLSTHFKENDQDDKVFSDGVKQALKGLGGWSEAKTPNKWGFEAPNGWDPQAYITTEPVSDDPFRAMTLRQKARSYADADHEIVTNADVLKRRLTTLAEAATTAALMLTPLAMVVPEVAIAAEAVYVAAGATEIGVGIDDAVHGKSTATDRTVFGLLNAVPSVFHASARLPGLSVSGLGKLPDAIEKAAGENKKLLAFEAVFDSDEVAQTTDVVELSGDAPSTSDNKRVRLDESHPSEDAKRIKLNEQPRDLNKLNDLIFTFVDTYNGAERLNIVAHGMLADDGAEPVANMVLNDVSYDADELTEMLWDNNVPTDKYANIRLLMCHSGAGGERSFAAQFQANVGVPVKAYANRVNAEFTLDDIEAVFASSDRSKKLVQFDDVLPAERRHRVIKKNPYASDVDSKDYEKYKNFSYEPVHFPPRSENPKQAVAAASMPAL</sequence>
<organism evidence="1 2">
    <name type="scientific">Pseudomonas gorinensis</name>
    <dbReference type="NCBI Taxonomy" id="3240790"/>
    <lineage>
        <taxon>Bacteria</taxon>
        <taxon>Pseudomonadati</taxon>
        <taxon>Pseudomonadota</taxon>
        <taxon>Gammaproteobacteria</taxon>
        <taxon>Pseudomonadales</taxon>
        <taxon>Pseudomonadaceae</taxon>
        <taxon>Pseudomonas</taxon>
    </lineage>
</organism>
<proteinExistence type="predicted"/>
<evidence type="ECO:0000313" key="2">
    <source>
        <dbReference type="Proteomes" id="UP000018725"/>
    </source>
</evidence>
<dbReference type="Proteomes" id="UP000018725">
    <property type="component" value="Chromosome"/>
</dbReference>
<keyword evidence="2" id="KW-1185">Reference proteome</keyword>
<protein>
    <submittedName>
        <fullName evidence="1">Sugar-binding protein</fullName>
    </submittedName>
</protein>
<evidence type="ECO:0000313" key="1">
    <source>
        <dbReference type="EMBL" id="AHC36006.1"/>
    </source>
</evidence>
<name>A0ACA7P7M9_9PSED</name>
<gene>
    <name evidence="1" type="ORF">U771_17435</name>
</gene>